<dbReference type="PATRIC" id="fig|993517.3.peg.735"/>
<dbReference type="AlphaFoldDB" id="K5DB15"/>
<evidence type="ECO:0000313" key="1">
    <source>
        <dbReference type="EMBL" id="EKK03932.1"/>
    </source>
</evidence>
<dbReference type="Proteomes" id="UP000007993">
    <property type="component" value="Unassembled WGS sequence"/>
</dbReference>
<protein>
    <submittedName>
        <fullName evidence="1">Uncharacterized protein</fullName>
    </submittedName>
</protein>
<reference evidence="1 2" key="1">
    <citation type="journal article" date="2013" name="Mar. Genomics">
        <title>Expression of sulfatases in Rhodopirellula baltica and the diversity of sulfatases in the genus Rhodopirellula.</title>
        <authorList>
            <person name="Wegner C.E."/>
            <person name="Richter-Heitmann T."/>
            <person name="Klindworth A."/>
            <person name="Klockow C."/>
            <person name="Richter M."/>
            <person name="Achstetter T."/>
            <person name="Glockner F.O."/>
            <person name="Harder J."/>
        </authorList>
    </citation>
    <scope>NUCLEOTIDE SEQUENCE [LARGE SCALE GENOMIC DNA]</scope>
    <source>
        <strain evidence="1 2">SH28</strain>
    </source>
</reference>
<name>K5DB15_RHOBT</name>
<accession>K5DB15</accession>
<dbReference type="EMBL" id="AMCW01000018">
    <property type="protein sequence ID" value="EKK03932.1"/>
    <property type="molecule type" value="Genomic_DNA"/>
</dbReference>
<evidence type="ECO:0000313" key="2">
    <source>
        <dbReference type="Proteomes" id="UP000007993"/>
    </source>
</evidence>
<proteinExistence type="predicted"/>
<organism evidence="1 2">
    <name type="scientific">Rhodopirellula baltica SH28</name>
    <dbReference type="NCBI Taxonomy" id="993517"/>
    <lineage>
        <taxon>Bacteria</taxon>
        <taxon>Pseudomonadati</taxon>
        <taxon>Planctomycetota</taxon>
        <taxon>Planctomycetia</taxon>
        <taxon>Pirellulales</taxon>
        <taxon>Pirellulaceae</taxon>
        <taxon>Rhodopirellula</taxon>
    </lineage>
</organism>
<sequence length="45" mass="4939">MERPSSPSLALPTHMVSIESLWVERIAAGFVGFLRVRGDMPGDQP</sequence>
<comment type="caution">
    <text evidence="1">The sequence shown here is derived from an EMBL/GenBank/DDBJ whole genome shotgun (WGS) entry which is preliminary data.</text>
</comment>
<gene>
    <name evidence="1" type="ORF">RBSH_00673</name>
</gene>